<evidence type="ECO:0000313" key="2">
    <source>
        <dbReference type="Proteomes" id="UP000198972"/>
    </source>
</evidence>
<gene>
    <name evidence="1" type="ORF">SAMN04488542_11046</name>
</gene>
<reference evidence="1 2" key="1">
    <citation type="submission" date="2016-10" db="EMBL/GenBank/DDBJ databases">
        <authorList>
            <person name="de Groot N.N."/>
        </authorList>
    </citation>
    <scope>NUCLEOTIDE SEQUENCE [LARGE SCALE GENOMIC DNA]</scope>
    <source>
        <strain evidence="1 2">DSM 28129</strain>
    </source>
</reference>
<dbReference type="AlphaFoldDB" id="A0A1G7KRF9"/>
<protein>
    <submittedName>
        <fullName evidence="1">Uncharacterized protein</fullName>
    </submittedName>
</protein>
<dbReference type="RefSeq" id="WP_091229385.1">
    <property type="nucleotide sequence ID" value="NZ_FNBG01000010.1"/>
</dbReference>
<sequence>MQQYYTERKDTMSIVQYLDRLEGNSKRHILLIVAPKGKYPINFLDEDYHSFERSILQNPKGYISLYGDDPNEIMQYVAFREYIRPSICDKYSLVYKTKEKVRRATKEEITSFIVAKSFFDTVPSGLKTEEESIEDGLTLADDFLNKFSLDRFEHTLVKLGKDSDEANVVINISLKNNTDEYYFERVYIR</sequence>
<dbReference type="EMBL" id="FNBG01000010">
    <property type="protein sequence ID" value="SDF39792.1"/>
    <property type="molecule type" value="Genomic_DNA"/>
</dbReference>
<dbReference type="Proteomes" id="UP000198972">
    <property type="component" value="Unassembled WGS sequence"/>
</dbReference>
<name>A0A1G7KRF9_9BACL</name>
<organism evidence="1 2">
    <name type="scientific">Fontibacillus panacisegetis</name>
    <dbReference type="NCBI Taxonomy" id="670482"/>
    <lineage>
        <taxon>Bacteria</taxon>
        <taxon>Bacillati</taxon>
        <taxon>Bacillota</taxon>
        <taxon>Bacilli</taxon>
        <taxon>Bacillales</taxon>
        <taxon>Paenibacillaceae</taxon>
        <taxon>Fontibacillus</taxon>
    </lineage>
</organism>
<evidence type="ECO:0000313" key="1">
    <source>
        <dbReference type="EMBL" id="SDF39792.1"/>
    </source>
</evidence>
<dbReference type="OrthoDB" id="2988934at2"/>
<accession>A0A1G7KRF9</accession>
<proteinExistence type="predicted"/>
<keyword evidence="2" id="KW-1185">Reference proteome</keyword>